<dbReference type="AlphaFoldDB" id="A0A918A032"/>
<proteinExistence type="predicted"/>
<dbReference type="Proteomes" id="UP000660745">
    <property type="component" value="Unassembled WGS sequence"/>
</dbReference>
<dbReference type="InterPro" id="IPR023809">
    <property type="entry name" value="Thiopep_bacteriocin_synth_dom"/>
</dbReference>
<gene>
    <name evidence="3" type="ORF">GCM10012278_06430</name>
</gene>
<keyword evidence="4" id="KW-1185">Reference proteome</keyword>
<feature type="domain" description="Thiopeptide-type bacteriocin biosynthesis" evidence="2">
    <location>
        <begin position="739"/>
        <end position="975"/>
    </location>
</feature>
<dbReference type="Pfam" id="PF04738">
    <property type="entry name" value="Lant_dehydr_N"/>
    <property type="match status" value="1"/>
</dbReference>
<comment type="caution">
    <text evidence="3">The sequence shown here is derived from an EMBL/GenBank/DDBJ whole genome shotgun (WGS) entry which is preliminary data.</text>
</comment>
<dbReference type="RefSeq" id="WP_189136916.1">
    <property type="nucleotide sequence ID" value="NZ_BMNK01000001.1"/>
</dbReference>
<accession>A0A918A032</accession>
<evidence type="ECO:0000259" key="2">
    <source>
        <dbReference type="Pfam" id="PF14028"/>
    </source>
</evidence>
<dbReference type="EMBL" id="BMNK01000001">
    <property type="protein sequence ID" value="GGP01789.1"/>
    <property type="molecule type" value="Genomic_DNA"/>
</dbReference>
<protein>
    <submittedName>
        <fullName evidence="3">Lantibiotic dehydratase</fullName>
    </submittedName>
</protein>
<dbReference type="InterPro" id="IPR006827">
    <property type="entry name" value="Lant_deHydtase_N"/>
</dbReference>
<evidence type="ECO:0000259" key="1">
    <source>
        <dbReference type="Pfam" id="PF04738"/>
    </source>
</evidence>
<organism evidence="3 4">
    <name type="scientific">Nonomuraea glycinis</name>
    <dbReference type="NCBI Taxonomy" id="2047744"/>
    <lineage>
        <taxon>Bacteria</taxon>
        <taxon>Bacillati</taxon>
        <taxon>Actinomycetota</taxon>
        <taxon>Actinomycetes</taxon>
        <taxon>Streptosporangiales</taxon>
        <taxon>Streptosporangiaceae</taxon>
        <taxon>Nonomuraea</taxon>
    </lineage>
</organism>
<evidence type="ECO:0000313" key="3">
    <source>
        <dbReference type="EMBL" id="GGP01789.1"/>
    </source>
</evidence>
<reference evidence="3" key="2">
    <citation type="submission" date="2020-09" db="EMBL/GenBank/DDBJ databases">
        <authorList>
            <person name="Sun Q."/>
            <person name="Zhou Y."/>
        </authorList>
    </citation>
    <scope>NUCLEOTIDE SEQUENCE</scope>
    <source>
        <strain evidence="3">CGMCC 4.7430</strain>
    </source>
</reference>
<reference evidence="3" key="1">
    <citation type="journal article" date="2014" name="Int. J. Syst. Evol. Microbiol.">
        <title>Complete genome sequence of Corynebacterium casei LMG S-19264T (=DSM 44701T), isolated from a smear-ripened cheese.</title>
        <authorList>
            <consortium name="US DOE Joint Genome Institute (JGI-PGF)"/>
            <person name="Walter F."/>
            <person name="Albersmeier A."/>
            <person name="Kalinowski J."/>
            <person name="Ruckert C."/>
        </authorList>
    </citation>
    <scope>NUCLEOTIDE SEQUENCE</scope>
    <source>
        <strain evidence="3">CGMCC 4.7430</strain>
    </source>
</reference>
<feature type="domain" description="Lantibiotic dehydratase N-terminal" evidence="1">
    <location>
        <begin position="43"/>
        <end position="674"/>
    </location>
</feature>
<evidence type="ECO:0000313" key="4">
    <source>
        <dbReference type="Proteomes" id="UP000660745"/>
    </source>
</evidence>
<sequence>MAEFEVADFALLRMSTLPAGRAAQTRTDSGDPAAYLRSITADLLVREAVAVSSPSLARTLDLVHDGRAVEGKKLRRAVVSTTRYLLRMATRPTPFGLMAGVTEVRFDDLGKLRLGDRHQKLTRPDTAWLLDVVRGHERDPEVLRRLRVVLNGLCQVRGDRLSLPHMPRDGDAAVRELSVGMSPLVRSVMAYARRPVAYTELVDHLLLSFPQGAKEKAEQALATMVEREFLLTDLVPPDDAPDQIAHVTARLPPAARAGLEASAAALRAYAAVPAGSGLPALREALSSAEAVRAGHHAPHVDLRMDADVRLPQVVAQELAQLGRTLVRITPPDAGIEHLRRYYDEFLDRYGTARLVPLKELLDGELGLGGPAGYRASERAEIEPEEDRYRNRVLGELAQGAVLDGRLEVELDDATLDRLSDRDDGRLPEVLELGVHLLADSMEELNDGDFRLVLANMPLSRRLGAMTGRFTYFLDELREQTARMWRESADAVPAQVTFQPAWTRIMNVARVPSLIERTLPVGRFADPGDEAVLTLDELAVGASGDRLFLWSTRLESEIVPATPHMLVVPRVALDAVRFVYEIGEARHRVCKGWDWGLAGRLLPYLPRVRRGRSILASAIWRPAAELNDVKAPEADWGRRFDAWRERWRVPSQVYLTNGDNRIGLDLDAPLHRDILRRELDRRPSTLLVEAPGGAGFGAGWLGGRANEVTATLRSTAQEPPIRTAARPVPPPPRHQPGGEWLFAKLYASADRHTDLIRQWLPALRAALPPEVDRWFFIRYFDPGPHLRIRVHAEPATLRREVLPLVHDWAADLRRAGLARSLQLDTYEPEADRYGGVEALEAAERVFAADSDAVLAQLRLRPDLTPELLAAANYADLARAFHGEGWQDWLLAAYPVGEHHRAFQSVRRTAVELIADGDPRLAEIWRPRARVATEYGELIRSLHRRTPLAALLHMHHNRLIGVSKLSEGISYAIARGAVQALRDRARHGR</sequence>
<name>A0A918A032_9ACTN</name>
<dbReference type="NCBIfam" id="TIGR03891">
    <property type="entry name" value="thiopep_ocin"/>
    <property type="match status" value="1"/>
</dbReference>
<dbReference type="Pfam" id="PF14028">
    <property type="entry name" value="Lant_dehydr_C"/>
    <property type="match status" value="1"/>
</dbReference>